<organism evidence="1 2">
    <name type="scientific">Amblyomma americanum</name>
    <name type="common">Lone star tick</name>
    <dbReference type="NCBI Taxonomy" id="6943"/>
    <lineage>
        <taxon>Eukaryota</taxon>
        <taxon>Metazoa</taxon>
        <taxon>Ecdysozoa</taxon>
        <taxon>Arthropoda</taxon>
        <taxon>Chelicerata</taxon>
        <taxon>Arachnida</taxon>
        <taxon>Acari</taxon>
        <taxon>Parasitiformes</taxon>
        <taxon>Ixodida</taxon>
        <taxon>Ixodoidea</taxon>
        <taxon>Ixodidae</taxon>
        <taxon>Amblyomminae</taxon>
        <taxon>Amblyomma</taxon>
    </lineage>
</organism>
<feature type="non-terminal residue" evidence="1">
    <location>
        <position position="430"/>
    </location>
</feature>
<protein>
    <submittedName>
        <fullName evidence="1">Uncharacterized protein</fullName>
    </submittedName>
</protein>
<name>A0AAQ4DMC2_AMBAM</name>
<accession>A0AAQ4DMC2</accession>
<dbReference type="Proteomes" id="UP001321473">
    <property type="component" value="Unassembled WGS sequence"/>
</dbReference>
<evidence type="ECO:0000313" key="1">
    <source>
        <dbReference type="EMBL" id="KAK8763612.1"/>
    </source>
</evidence>
<evidence type="ECO:0000313" key="2">
    <source>
        <dbReference type="Proteomes" id="UP001321473"/>
    </source>
</evidence>
<reference evidence="1 2" key="1">
    <citation type="journal article" date="2023" name="Arcadia Sci">
        <title>De novo assembly of a long-read Amblyomma americanum tick genome.</title>
        <authorList>
            <person name="Chou S."/>
            <person name="Poskanzer K.E."/>
            <person name="Rollins M."/>
            <person name="Thuy-Boun P.S."/>
        </authorList>
    </citation>
    <scope>NUCLEOTIDE SEQUENCE [LARGE SCALE GENOMIC DNA]</scope>
    <source>
        <strain evidence="1">F_SG_1</strain>
        <tissue evidence="1">Salivary glands</tissue>
    </source>
</reference>
<dbReference type="SUPFAM" id="SSF55486">
    <property type="entry name" value="Metalloproteases ('zincins'), catalytic domain"/>
    <property type="match status" value="1"/>
</dbReference>
<proteinExistence type="predicted"/>
<keyword evidence="2" id="KW-1185">Reference proteome</keyword>
<comment type="caution">
    <text evidence="1">The sequence shown here is derived from an EMBL/GenBank/DDBJ whole genome shotgun (WGS) entry which is preliminary data.</text>
</comment>
<dbReference type="EMBL" id="JARKHS020029162">
    <property type="protein sequence ID" value="KAK8763612.1"/>
    <property type="molecule type" value="Genomic_DNA"/>
</dbReference>
<dbReference type="AlphaFoldDB" id="A0AAQ4DMC2"/>
<sequence length="430" mass="48762">MALAFAFLPPPRQNDDRPYDLTENNPTALKVLHMVWYVGNNSLNPCTDFQRYTCYNYDAARTQRNLFGLLDPMKNVLEGLSRTDAGRLLFVFYTSCLKTMWTTSRAGVQAIRAIMNTIYFDSNMSTVHLLSSVVKLNLAYGLHGNLIIYQNHYGNFPPSLPPALASIGTLAPGCSTEKLFLFATPKTLLHHGKSTDVILHGHIGEAIEELRERGINVSARQLVQFADSLQISSREAGYFVNRTELLGDLVPGVSARLWMDMVKDCTGMSVDRLFVHSSFDTLKRRLSTLLDRRLQPVNIAFIVMEAAVAMIWDGVTANLTANGLYGFCERAARTLRPVWALNDLIHFAPKTEHNHAIIATFQRLADTIKKQLKESLNSQDANLLEQKLKRMRLYLPYQIYPIDLALPSLIADNYFYNELRLRQWRLTADR</sequence>
<gene>
    <name evidence="1" type="ORF">V5799_033779</name>
</gene>